<keyword evidence="8 9" id="KW-0472">Membrane</keyword>
<dbReference type="OrthoDB" id="6608471at2759"/>
<keyword evidence="6 9" id="KW-1133">Transmembrane helix</keyword>
<comment type="subcellular location">
    <subcellularLocation>
        <location evidence="1 9">Mitochondrion membrane</location>
        <topology evidence="1 9">Multi-pass membrane protein</topology>
    </subcellularLocation>
</comment>
<comment type="caution">
    <text evidence="9">Lacks conserved residue(s) required for the propagation of feature annotation.</text>
</comment>
<protein>
    <recommendedName>
        <fullName evidence="9">Sidoreflexin</fullName>
    </recommendedName>
</protein>
<dbReference type="NCBIfam" id="TIGR00798">
    <property type="entry name" value="mtc"/>
    <property type="match status" value="1"/>
</dbReference>
<evidence type="ECO:0000256" key="7">
    <source>
        <dbReference type="ARBA" id="ARBA00023128"/>
    </source>
</evidence>
<accession>A0A1E4RRU7</accession>
<evidence type="ECO:0000313" key="11">
    <source>
        <dbReference type="Proteomes" id="UP000095085"/>
    </source>
</evidence>
<evidence type="ECO:0000256" key="9">
    <source>
        <dbReference type="RuleBase" id="RU362000"/>
    </source>
</evidence>
<evidence type="ECO:0000256" key="8">
    <source>
        <dbReference type="ARBA" id="ARBA00023136"/>
    </source>
</evidence>
<dbReference type="GO" id="GO:0015075">
    <property type="term" value="F:monoatomic ion transmembrane transporter activity"/>
    <property type="evidence" value="ECO:0007669"/>
    <property type="project" value="InterPro"/>
</dbReference>
<dbReference type="STRING" id="984485.A0A1E4RRU7"/>
<dbReference type="RefSeq" id="XP_020078852.1">
    <property type="nucleotide sequence ID" value="XM_020220475.1"/>
</dbReference>
<keyword evidence="5" id="KW-0029">Amino-acid transport</keyword>
<evidence type="ECO:0000256" key="2">
    <source>
        <dbReference type="ARBA" id="ARBA00005974"/>
    </source>
</evidence>
<feature type="transmembrane region" description="Helical" evidence="9">
    <location>
        <begin position="179"/>
        <end position="200"/>
    </location>
</feature>
<organism evidence="10 11">
    <name type="scientific">Hyphopichia burtonii NRRL Y-1933</name>
    <dbReference type="NCBI Taxonomy" id="984485"/>
    <lineage>
        <taxon>Eukaryota</taxon>
        <taxon>Fungi</taxon>
        <taxon>Dikarya</taxon>
        <taxon>Ascomycota</taxon>
        <taxon>Saccharomycotina</taxon>
        <taxon>Pichiomycetes</taxon>
        <taxon>Debaryomycetaceae</taxon>
        <taxon>Hyphopichia</taxon>
    </lineage>
</organism>
<evidence type="ECO:0000256" key="3">
    <source>
        <dbReference type="ARBA" id="ARBA00022448"/>
    </source>
</evidence>
<dbReference type="GO" id="GO:0005743">
    <property type="term" value="C:mitochondrial inner membrane"/>
    <property type="evidence" value="ECO:0007669"/>
    <property type="project" value="TreeGrafter"/>
</dbReference>
<evidence type="ECO:0000256" key="5">
    <source>
        <dbReference type="ARBA" id="ARBA00022970"/>
    </source>
</evidence>
<dbReference type="Pfam" id="PF03820">
    <property type="entry name" value="SFXNs"/>
    <property type="match status" value="1"/>
</dbReference>
<evidence type="ECO:0000313" key="10">
    <source>
        <dbReference type="EMBL" id="ODV69785.1"/>
    </source>
</evidence>
<keyword evidence="4 9" id="KW-0812">Transmembrane</keyword>
<sequence>MASSITGPVPLPNSRYDLSTYWGRVKHCAEISDPTMLLNTSTDVENAKRTIWDYRNGVTNELSPFFWRAKKILDSTLHPDTGETVLLPFRMSSCVLSNLVVTAGMLTPNLGTAGTLFWQVANQSLNVAINISNANKSHPLTTTQIATNYTMAVTASCSVALGLNSIVPRLKSLTPNTKMILGRLVPFAAVVSAGIANVFLMRSEELKKGITVFDEDGEDKGTSKTAALYAVGETAASRVINATPIMVVPPLLLVKLQKTRLLKGKPRSIETLANIGLIFATSLVALPFALAVFPQRQQIGVTSLEEKFHNLKDKDGKKIEYLEFNRGI</sequence>
<name>A0A1E4RRU7_9ASCO</name>
<gene>
    <name evidence="10" type="ORF">HYPBUDRAFT_151397</name>
</gene>
<comment type="similarity">
    <text evidence="2 9">Belongs to the sideroflexin family.</text>
</comment>
<dbReference type="GO" id="GO:0071454">
    <property type="term" value="P:cellular response to anoxia"/>
    <property type="evidence" value="ECO:0007669"/>
    <property type="project" value="EnsemblFungi"/>
</dbReference>
<dbReference type="PANTHER" id="PTHR11153">
    <property type="entry name" value="SIDEROFLEXIN"/>
    <property type="match status" value="1"/>
</dbReference>
<dbReference type="GO" id="GO:0006730">
    <property type="term" value="P:one-carbon metabolic process"/>
    <property type="evidence" value="ECO:0007669"/>
    <property type="project" value="EnsemblFungi"/>
</dbReference>
<evidence type="ECO:0000256" key="1">
    <source>
        <dbReference type="ARBA" id="ARBA00004225"/>
    </source>
</evidence>
<dbReference type="GO" id="GO:0015194">
    <property type="term" value="F:L-serine transmembrane transporter activity"/>
    <property type="evidence" value="ECO:0007669"/>
    <property type="project" value="EnsemblFungi"/>
</dbReference>
<dbReference type="GeneID" id="30995025"/>
<keyword evidence="3" id="KW-0813">Transport</keyword>
<keyword evidence="11" id="KW-1185">Reference proteome</keyword>
<dbReference type="AlphaFoldDB" id="A0A1E4RRU7"/>
<evidence type="ECO:0000256" key="4">
    <source>
        <dbReference type="ARBA" id="ARBA00022692"/>
    </source>
</evidence>
<proteinExistence type="inferred from homology"/>
<feature type="transmembrane region" description="Helical" evidence="9">
    <location>
        <begin position="272"/>
        <end position="293"/>
    </location>
</feature>
<dbReference type="GO" id="GO:0140300">
    <property type="term" value="P:serine import into mitochondrion"/>
    <property type="evidence" value="ECO:0007669"/>
    <property type="project" value="EnsemblFungi"/>
</dbReference>
<dbReference type="InterPro" id="IPR004686">
    <property type="entry name" value="Mtc"/>
</dbReference>
<dbReference type="EMBL" id="KV454538">
    <property type="protein sequence ID" value="ODV69785.1"/>
    <property type="molecule type" value="Genomic_DNA"/>
</dbReference>
<evidence type="ECO:0000256" key="6">
    <source>
        <dbReference type="ARBA" id="ARBA00022989"/>
    </source>
</evidence>
<dbReference type="PANTHER" id="PTHR11153:SF6">
    <property type="entry name" value="SIDEROFLEXIN-5"/>
    <property type="match status" value="1"/>
</dbReference>
<dbReference type="Proteomes" id="UP000095085">
    <property type="component" value="Unassembled WGS sequence"/>
</dbReference>
<keyword evidence="7 9" id="KW-0496">Mitochondrion</keyword>
<feature type="transmembrane region" description="Helical" evidence="9">
    <location>
        <begin position="146"/>
        <end position="167"/>
    </location>
</feature>
<reference evidence="11" key="1">
    <citation type="submission" date="2016-05" db="EMBL/GenBank/DDBJ databases">
        <title>Comparative genomics of biotechnologically important yeasts.</title>
        <authorList>
            <consortium name="DOE Joint Genome Institute"/>
            <person name="Riley R."/>
            <person name="Haridas S."/>
            <person name="Wolfe K.H."/>
            <person name="Lopes M.R."/>
            <person name="Hittinger C.T."/>
            <person name="Goker M."/>
            <person name="Salamov A."/>
            <person name="Wisecaver J."/>
            <person name="Long T.M."/>
            <person name="Aerts A.L."/>
            <person name="Barry K."/>
            <person name="Choi C."/>
            <person name="Clum A."/>
            <person name="Coughlan A.Y."/>
            <person name="Deshpande S."/>
            <person name="Douglass A.P."/>
            <person name="Hanson S.J."/>
            <person name="Klenk H.-P."/>
            <person name="Labutti K."/>
            <person name="Lapidus A."/>
            <person name="Lindquist E."/>
            <person name="Lipzen A."/>
            <person name="Meier-Kolthoff J.P."/>
            <person name="Ohm R.A."/>
            <person name="Otillar R.P."/>
            <person name="Pangilinan J."/>
            <person name="Peng Y."/>
            <person name="Rokas A."/>
            <person name="Rosa C.A."/>
            <person name="Scheuner C."/>
            <person name="Sibirny A.A."/>
            <person name="Slot J.C."/>
            <person name="Stielow J.B."/>
            <person name="Sun H."/>
            <person name="Kurtzman C.P."/>
            <person name="Blackwell M."/>
            <person name="Grigoriev I.V."/>
            <person name="Jeffries T.W."/>
        </authorList>
    </citation>
    <scope>NUCLEOTIDE SEQUENCE [LARGE SCALE GENOMIC DNA]</scope>
    <source>
        <strain evidence="11">NRRL Y-1933</strain>
    </source>
</reference>